<comment type="subcellular location">
    <subcellularLocation>
        <location evidence="1">Cell outer membrane</location>
        <topology evidence="1">Multi-pass membrane protein</topology>
    </subcellularLocation>
</comment>
<dbReference type="Proteomes" id="UP001311730">
    <property type="component" value="Unassembled WGS sequence"/>
</dbReference>
<keyword evidence="7" id="KW-0998">Cell outer membrane</keyword>
<evidence type="ECO:0000256" key="4">
    <source>
        <dbReference type="ARBA" id="ARBA00022692"/>
    </source>
</evidence>
<feature type="chain" id="PRO_5047102217" evidence="8">
    <location>
        <begin position="23"/>
        <end position="571"/>
    </location>
</feature>
<evidence type="ECO:0000256" key="2">
    <source>
        <dbReference type="ARBA" id="ARBA00022448"/>
    </source>
</evidence>
<gene>
    <name evidence="9" type="ORF">VJJ08_03065</name>
</gene>
<evidence type="ECO:0000256" key="8">
    <source>
        <dbReference type="SAM" id="SignalP"/>
    </source>
</evidence>
<keyword evidence="5 8" id="KW-0732">Signal</keyword>
<accession>A0ABU5Z5P6</accession>
<keyword evidence="3" id="KW-1134">Transmembrane beta strand</keyword>
<dbReference type="InterPro" id="IPR036942">
    <property type="entry name" value="Beta-barrel_TonB_sf"/>
</dbReference>
<feature type="signal peptide" evidence="8">
    <location>
        <begin position="1"/>
        <end position="22"/>
    </location>
</feature>
<keyword evidence="6" id="KW-0472">Membrane</keyword>
<protein>
    <submittedName>
        <fullName evidence="9">TonB-dependent receptor</fullName>
    </submittedName>
</protein>
<dbReference type="PANTHER" id="PTHR30069">
    <property type="entry name" value="TONB-DEPENDENT OUTER MEMBRANE RECEPTOR"/>
    <property type="match status" value="1"/>
</dbReference>
<keyword evidence="4" id="KW-0812">Transmembrane</keyword>
<evidence type="ECO:0000256" key="6">
    <source>
        <dbReference type="ARBA" id="ARBA00023136"/>
    </source>
</evidence>
<evidence type="ECO:0000313" key="9">
    <source>
        <dbReference type="EMBL" id="MEB3074281.1"/>
    </source>
</evidence>
<evidence type="ECO:0000256" key="3">
    <source>
        <dbReference type="ARBA" id="ARBA00022452"/>
    </source>
</evidence>
<reference evidence="9 10" key="1">
    <citation type="submission" date="2023-12" db="EMBL/GenBank/DDBJ databases">
        <title>Genomic sequences of Capnocytophaga and Parvimonas strains.</title>
        <authorList>
            <person name="Watt R.M."/>
            <person name="Wang M."/>
            <person name="Yang T."/>
            <person name="Tong W.M."/>
        </authorList>
    </citation>
    <scope>NUCLEOTIDE SEQUENCE [LARGE SCALE GENOMIC DNA]</scope>
    <source>
        <strain evidence="9 10">CCUG 13096</strain>
    </source>
</reference>
<evidence type="ECO:0000256" key="1">
    <source>
        <dbReference type="ARBA" id="ARBA00004571"/>
    </source>
</evidence>
<sequence>MMKVLYNISVLSLTLFAAVAHAQDKLGTISVDIVKPYTPTIADVQKAAEETPKKDSITVAKKQVTYSSQSIPVASTFVPEKGKAVRIPVTAAKDSLYQSYVALAGGNYASIYGDAFLSIPFTATSDLSVDFTHHSSQDNVKGVETDSNFSHTQAQATYGYWGQAYQYSLSANVVHRLSHWYGVEDKTLLPISESLRQNYLTGGIAGDFSMTKGIFEGVDFFVKGTKDDFKSGEIQLKLRPSFRVAFNEGKTLYIKADVDYLQGGFDRAFASPLEITYKSAFLGIRPAYVRSSANYSLRLGMGAYYAKENNGEGGKIKVFPDIELSYNVAGKSLIPYGGITGNLEQLTYREQSFENPYLSPTQHLRPTYTPYDIFAGIRGALFQGFSYDLKAFYTHIEQMPMYQANEKYTLADRKPYHYDNSYSIIYQDAMSFGAKATIRGKFSDSFYIDAFAKINTYSFDSLKAQERNLPLFTSALSASYRILPQWNLGTSFYYVGERKDIKHSLPALTAEELTLDGFFDLNFSTDYTFLKRWTAFVDLSNVLGQNYQRWTSYPVQGFQFLVGVKYRFNVK</sequence>
<dbReference type="Gene3D" id="2.40.170.20">
    <property type="entry name" value="TonB-dependent receptor, beta-barrel domain"/>
    <property type="match status" value="1"/>
</dbReference>
<dbReference type="SUPFAM" id="SSF56935">
    <property type="entry name" value="Porins"/>
    <property type="match status" value="1"/>
</dbReference>
<dbReference type="RefSeq" id="WP_323982706.1">
    <property type="nucleotide sequence ID" value="NZ_JAYKBW010000003.1"/>
</dbReference>
<keyword evidence="9" id="KW-0675">Receptor</keyword>
<name>A0ABU5Z5P6_9FLAO</name>
<evidence type="ECO:0000256" key="5">
    <source>
        <dbReference type="ARBA" id="ARBA00022729"/>
    </source>
</evidence>
<dbReference type="PANTHER" id="PTHR30069:SF29">
    <property type="entry name" value="HEMOGLOBIN AND HEMOGLOBIN-HAPTOGLOBIN-BINDING PROTEIN 1-RELATED"/>
    <property type="match status" value="1"/>
</dbReference>
<organism evidence="9 10">
    <name type="scientific">Capnocytophaga gingivalis</name>
    <dbReference type="NCBI Taxonomy" id="1017"/>
    <lineage>
        <taxon>Bacteria</taxon>
        <taxon>Pseudomonadati</taxon>
        <taxon>Bacteroidota</taxon>
        <taxon>Flavobacteriia</taxon>
        <taxon>Flavobacteriales</taxon>
        <taxon>Flavobacteriaceae</taxon>
        <taxon>Capnocytophaga</taxon>
    </lineage>
</organism>
<keyword evidence="10" id="KW-1185">Reference proteome</keyword>
<dbReference type="InterPro" id="IPR039426">
    <property type="entry name" value="TonB-dep_rcpt-like"/>
</dbReference>
<evidence type="ECO:0000256" key="7">
    <source>
        <dbReference type="ARBA" id="ARBA00023237"/>
    </source>
</evidence>
<proteinExistence type="predicted"/>
<keyword evidence="2" id="KW-0813">Transport</keyword>
<evidence type="ECO:0000313" key="10">
    <source>
        <dbReference type="Proteomes" id="UP001311730"/>
    </source>
</evidence>
<dbReference type="EMBL" id="JAYKBW010000003">
    <property type="protein sequence ID" value="MEB3074281.1"/>
    <property type="molecule type" value="Genomic_DNA"/>
</dbReference>
<comment type="caution">
    <text evidence="9">The sequence shown here is derived from an EMBL/GenBank/DDBJ whole genome shotgun (WGS) entry which is preliminary data.</text>
</comment>